<keyword evidence="3 5" id="KW-1133">Transmembrane helix</keyword>
<sequence length="439" mass="47475">MKDDATAAALPQELARTEGRTNIRWMMLGLVFIGTIINYLDRANMSVVAPLISKEFSISPVAMGFLFSSFSWAFAIATIPGGYLLDRFGTRLVYGLCLTAWSLATTLQILAGGFASLFGLRFGVGAAEAPAFPANNKVATSWFPQREIGVAGSMCSMGIYLGTALLTPVEFYIAERYGWRGVFLSSGVVGLLWAVVWFLFYREPGDSKLANKEELEYIRQGKAAGGAANKSEGFSWDQCLKLLSFRQMWGVCIGKFAATTTLYFFLTWFPTYLIQARGMTMLHAGAAAIGPYLAAAVGVMFGGWWGDWMVRKGFSVTAARKIPMVIGLLLTGSIVLANFTTSNSVVMVILCFAFFAQGMSSTTWVILSEISPLKLVGMTGSIASFASNIAGIVTPITIGFIVQKTGSFEWALGFCAIVSLIGVLSYTLLMGPVKRLNVE</sequence>
<evidence type="ECO:0000259" key="6">
    <source>
        <dbReference type="PROSITE" id="PS50850"/>
    </source>
</evidence>
<dbReference type="GO" id="GO:0016020">
    <property type="term" value="C:membrane"/>
    <property type="evidence" value="ECO:0007669"/>
    <property type="project" value="UniProtKB-SubCell"/>
</dbReference>
<comment type="subcellular location">
    <subcellularLocation>
        <location evidence="1">Membrane</location>
        <topology evidence="1">Multi-pass membrane protein</topology>
    </subcellularLocation>
</comment>
<protein>
    <submittedName>
        <fullName evidence="7">Major facilitator transporter</fullName>
    </submittedName>
</protein>
<reference evidence="7" key="1">
    <citation type="submission" date="2016-01" db="EMBL/GenBank/DDBJ databases">
        <authorList>
            <person name="Peeters C."/>
        </authorList>
    </citation>
    <scope>NUCLEOTIDE SEQUENCE [LARGE SCALE GENOMIC DNA]</scope>
    <source>
        <strain evidence="7">LMG 29317</strain>
    </source>
</reference>
<gene>
    <name evidence="7" type="ORF">AWB74_01495</name>
</gene>
<feature type="transmembrane region" description="Helical" evidence="5">
    <location>
        <begin position="379"/>
        <end position="402"/>
    </location>
</feature>
<dbReference type="InterPro" id="IPR050382">
    <property type="entry name" value="MFS_Na/Anion_cotransporter"/>
</dbReference>
<keyword evidence="8" id="KW-1185">Reference proteome</keyword>
<evidence type="ECO:0000256" key="1">
    <source>
        <dbReference type="ARBA" id="ARBA00004141"/>
    </source>
</evidence>
<keyword evidence="4 5" id="KW-0472">Membrane</keyword>
<dbReference type="InterPro" id="IPR036259">
    <property type="entry name" value="MFS_trans_sf"/>
</dbReference>
<evidence type="ECO:0000313" key="8">
    <source>
        <dbReference type="Proteomes" id="UP000055019"/>
    </source>
</evidence>
<dbReference type="PANTHER" id="PTHR11662:SF333">
    <property type="entry name" value="D-GALACTONATE TRANSPORTER"/>
    <property type="match status" value="1"/>
</dbReference>
<feature type="transmembrane region" description="Helical" evidence="5">
    <location>
        <begin position="289"/>
        <end position="310"/>
    </location>
</feature>
<dbReference type="EMBL" id="FCOM02000004">
    <property type="protein sequence ID" value="SAL37810.1"/>
    <property type="molecule type" value="Genomic_DNA"/>
</dbReference>
<feature type="transmembrane region" description="Helical" evidence="5">
    <location>
        <begin position="60"/>
        <end position="85"/>
    </location>
</feature>
<feature type="transmembrane region" description="Helical" evidence="5">
    <location>
        <begin position="23"/>
        <end position="40"/>
    </location>
</feature>
<dbReference type="Pfam" id="PF07690">
    <property type="entry name" value="MFS_1"/>
    <property type="match status" value="1"/>
</dbReference>
<feature type="transmembrane region" description="Helical" evidence="5">
    <location>
        <begin position="92"/>
        <end position="115"/>
    </location>
</feature>
<dbReference type="RefSeq" id="WP_235024505.1">
    <property type="nucleotide sequence ID" value="NZ_FCOM02000004.1"/>
</dbReference>
<name>A0A158H246_9BURK</name>
<dbReference type="GO" id="GO:0022857">
    <property type="term" value="F:transmembrane transporter activity"/>
    <property type="evidence" value="ECO:0007669"/>
    <property type="project" value="InterPro"/>
</dbReference>
<evidence type="ECO:0000256" key="2">
    <source>
        <dbReference type="ARBA" id="ARBA00022692"/>
    </source>
</evidence>
<feature type="transmembrane region" description="Helical" evidence="5">
    <location>
        <begin position="345"/>
        <end position="367"/>
    </location>
</feature>
<evidence type="ECO:0000256" key="3">
    <source>
        <dbReference type="ARBA" id="ARBA00022989"/>
    </source>
</evidence>
<dbReference type="PIRSF" id="PIRSF002808">
    <property type="entry name" value="Hexose_phosphate_transp"/>
    <property type="match status" value="1"/>
</dbReference>
<dbReference type="PANTHER" id="PTHR11662">
    <property type="entry name" value="SOLUTE CARRIER FAMILY 17"/>
    <property type="match status" value="1"/>
</dbReference>
<dbReference type="InterPro" id="IPR020846">
    <property type="entry name" value="MFS_dom"/>
</dbReference>
<dbReference type="InterPro" id="IPR000849">
    <property type="entry name" value="Sugar_P_transporter"/>
</dbReference>
<keyword evidence="2 5" id="KW-0812">Transmembrane</keyword>
<dbReference type="InterPro" id="IPR011701">
    <property type="entry name" value="MFS"/>
</dbReference>
<comment type="caution">
    <text evidence="7">The sequence shown here is derived from an EMBL/GenBank/DDBJ whole genome shotgun (WGS) entry which is preliminary data.</text>
</comment>
<evidence type="ECO:0000256" key="5">
    <source>
        <dbReference type="SAM" id="Phobius"/>
    </source>
</evidence>
<evidence type="ECO:0000313" key="7">
    <source>
        <dbReference type="EMBL" id="SAL37810.1"/>
    </source>
</evidence>
<dbReference type="SUPFAM" id="SSF103473">
    <property type="entry name" value="MFS general substrate transporter"/>
    <property type="match status" value="1"/>
</dbReference>
<dbReference type="Proteomes" id="UP000055019">
    <property type="component" value="Unassembled WGS sequence"/>
</dbReference>
<feature type="transmembrane region" description="Helical" evidence="5">
    <location>
        <begin position="322"/>
        <end position="339"/>
    </location>
</feature>
<evidence type="ECO:0000256" key="4">
    <source>
        <dbReference type="ARBA" id="ARBA00023136"/>
    </source>
</evidence>
<accession>A0A158H246</accession>
<dbReference type="AlphaFoldDB" id="A0A158H246"/>
<proteinExistence type="predicted"/>
<feature type="transmembrane region" description="Helical" evidence="5">
    <location>
        <begin position="248"/>
        <end position="269"/>
    </location>
</feature>
<organism evidence="7 8">
    <name type="scientific">Caballeronia arvi</name>
    <dbReference type="NCBI Taxonomy" id="1777135"/>
    <lineage>
        <taxon>Bacteria</taxon>
        <taxon>Pseudomonadati</taxon>
        <taxon>Pseudomonadota</taxon>
        <taxon>Betaproteobacteria</taxon>
        <taxon>Burkholderiales</taxon>
        <taxon>Burkholderiaceae</taxon>
        <taxon>Caballeronia</taxon>
    </lineage>
</organism>
<dbReference type="PROSITE" id="PS50850">
    <property type="entry name" value="MFS"/>
    <property type="match status" value="1"/>
</dbReference>
<feature type="domain" description="Major facilitator superfamily (MFS) profile" evidence="6">
    <location>
        <begin position="27"/>
        <end position="434"/>
    </location>
</feature>
<feature type="transmembrane region" description="Helical" evidence="5">
    <location>
        <begin position="408"/>
        <end position="429"/>
    </location>
</feature>
<dbReference type="CDD" id="cd17319">
    <property type="entry name" value="MFS_ExuT_GudP_like"/>
    <property type="match status" value="1"/>
</dbReference>
<feature type="transmembrane region" description="Helical" evidence="5">
    <location>
        <begin position="177"/>
        <end position="200"/>
    </location>
</feature>
<dbReference type="Gene3D" id="1.20.1250.20">
    <property type="entry name" value="MFS general substrate transporter like domains"/>
    <property type="match status" value="2"/>
</dbReference>